<dbReference type="Gene3D" id="1.10.1760.20">
    <property type="match status" value="1"/>
</dbReference>
<keyword evidence="4 7" id="KW-0812">Transmembrane</keyword>
<keyword evidence="3" id="KW-1003">Cell membrane</keyword>
<evidence type="ECO:0000256" key="2">
    <source>
        <dbReference type="ARBA" id="ARBA00022448"/>
    </source>
</evidence>
<evidence type="ECO:0000256" key="5">
    <source>
        <dbReference type="ARBA" id="ARBA00022989"/>
    </source>
</evidence>
<dbReference type="GO" id="GO:0000041">
    <property type="term" value="P:transition metal ion transport"/>
    <property type="evidence" value="ECO:0007669"/>
    <property type="project" value="InterPro"/>
</dbReference>
<feature type="transmembrane region" description="Helical" evidence="7">
    <location>
        <begin position="108"/>
        <end position="131"/>
    </location>
</feature>
<organism evidence="8 9">
    <name type="scientific">Candidatus Thiodiazotropha endolucinida</name>
    <dbReference type="NCBI Taxonomy" id="1655433"/>
    <lineage>
        <taxon>Bacteria</taxon>
        <taxon>Pseudomonadati</taxon>
        <taxon>Pseudomonadota</taxon>
        <taxon>Gammaproteobacteria</taxon>
        <taxon>Chromatiales</taxon>
        <taxon>Sedimenticolaceae</taxon>
        <taxon>Candidatus Thiodiazotropha</taxon>
    </lineage>
</organism>
<evidence type="ECO:0000256" key="7">
    <source>
        <dbReference type="SAM" id="Phobius"/>
    </source>
</evidence>
<feature type="transmembrane region" description="Helical" evidence="7">
    <location>
        <begin position="193"/>
        <end position="212"/>
    </location>
</feature>
<comment type="caution">
    <text evidence="8">The sequence shown here is derived from an EMBL/GenBank/DDBJ whole genome shotgun (WGS) entry which is preliminary data.</text>
</comment>
<dbReference type="Proteomes" id="UP000094769">
    <property type="component" value="Unassembled WGS sequence"/>
</dbReference>
<evidence type="ECO:0008006" key="10">
    <source>
        <dbReference type="Google" id="ProtNLM"/>
    </source>
</evidence>
<protein>
    <recommendedName>
        <fullName evidence="10">Molecular chaperone DnaJ</fullName>
    </recommendedName>
</protein>
<reference evidence="8 9" key="1">
    <citation type="submission" date="2016-06" db="EMBL/GenBank/DDBJ databases">
        <title>Genome sequence of endosymbiont of Candidatus Endolucinida thiodiazotropha.</title>
        <authorList>
            <person name="Poehlein A."/>
            <person name="Koenig S."/>
            <person name="Heiden S.E."/>
            <person name="Thuermer A."/>
            <person name="Voget S."/>
            <person name="Daniel R."/>
            <person name="Markert S."/>
            <person name="Gros O."/>
            <person name="Schweder T."/>
        </authorList>
    </citation>
    <scope>NUCLEOTIDE SEQUENCE [LARGE SCALE GENOMIC DNA]</scope>
    <source>
        <strain evidence="8 9">COS</strain>
    </source>
</reference>
<gene>
    <name evidence="8" type="ORF">CODIS_40820</name>
</gene>
<proteinExistence type="predicted"/>
<evidence type="ECO:0000313" key="9">
    <source>
        <dbReference type="Proteomes" id="UP000094769"/>
    </source>
</evidence>
<feature type="transmembrane region" description="Helical" evidence="7">
    <location>
        <begin position="137"/>
        <end position="156"/>
    </location>
</feature>
<evidence type="ECO:0000256" key="6">
    <source>
        <dbReference type="ARBA" id="ARBA00023136"/>
    </source>
</evidence>
<dbReference type="OrthoDB" id="5297929at2"/>
<dbReference type="GO" id="GO:0005886">
    <property type="term" value="C:plasma membrane"/>
    <property type="evidence" value="ECO:0007669"/>
    <property type="project" value="UniProtKB-SubCell"/>
</dbReference>
<comment type="subcellular location">
    <subcellularLocation>
        <location evidence="1">Cell membrane</location>
        <topology evidence="1">Multi-pass membrane protein</topology>
    </subcellularLocation>
</comment>
<evidence type="ECO:0000256" key="3">
    <source>
        <dbReference type="ARBA" id="ARBA00022475"/>
    </source>
</evidence>
<dbReference type="InterPro" id="IPR002751">
    <property type="entry name" value="CbiM/NikMN"/>
</dbReference>
<dbReference type="EMBL" id="MARB01000039">
    <property type="protein sequence ID" value="ODJ85703.1"/>
    <property type="molecule type" value="Genomic_DNA"/>
</dbReference>
<keyword evidence="6 7" id="KW-0472">Membrane</keyword>
<feature type="transmembrane region" description="Helical" evidence="7">
    <location>
        <begin position="70"/>
        <end position="96"/>
    </location>
</feature>
<dbReference type="Pfam" id="PF01891">
    <property type="entry name" value="CbiM"/>
    <property type="match status" value="1"/>
</dbReference>
<feature type="transmembrane region" description="Helical" evidence="7">
    <location>
        <begin position="42"/>
        <end position="58"/>
    </location>
</feature>
<keyword evidence="9" id="KW-1185">Reference proteome</keyword>
<dbReference type="AlphaFoldDB" id="A0A7Z0VHK6"/>
<evidence type="ECO:0000313" key="8">
    <source>
        <dbReference type="EMBL" id="ODJ85703.1"/>
    </source>
</evidence>
<keyword evidence="2" id="KW-0813">Transport</keyword>
<name>A0A7Z0VHK6_9GAMM</name>
<evidence type="ECO:0000256" key="4">
    <source>
        <dbReference type="ARBA" id="ARBA00022692"/>
    </source>
</evidence>
<dbReference type="RefSeq" id="WP_069128385.1">
    <property type="nucleotide sequence ID" value="NZ_MARB01000039.1"/>
</dbReference>
<sequence length="221" mass="24625">MELDGELFSDALLWWFAGLYGVVLLIALRLAPWGRLARDGQLHVFLGAIVALIVLWHIRAHLQPGISFHLLGATVITLMFGWSMAIIMASIALLAVCLNAGIGWQGYVVSFLTVALVPITLSQISLILVRSWLPRQFFVYVLGNGFFTAWLVGYASGYLAMQLLVLSGAYTMAELEVTVMPFFPLMFFPEALVNGWVITLMVVFCPTWVYSFSDEQYIHGK</sequence>
<feature type="transmembrane region" description="Helical" evidence="7">
    <location>
        <begin position="12"/>
        <end position="30"/>
    </location>
</feature>
<accession>A0A7Z0VHK6</accession>
<keyword evidence="5 7" id="KW-1133">Transmembrane helix</keyword>
<evidence type="ECO:0000256" key="1">
    <source>
        <dbReference type="ARBA" id="ARBA00004651"/>
    </source>
</evidence>